<gene>
    <name evidence="2" type="ORF">M6B38_159170</name>
</gene>
<evidence type="ECO:0000313" key="3">
    <source>
        <dbReference type="Proteomes" id="UP001140949"/>
    </source>
</evidence>
<keyword evidence="3" id="KW-1185">Reference proteome</keyword>
<evidence type="ECO:0000313" key="2">
    <source>
        <dbReference type="EMBL" id="KAJ6810405.1"/>
    </source>
</evidence>
<sequence>MLWSSKSLWKLMFHWSPLYLHHDPSGRVDVSSSGDDKLRMLHSLEAYEMINSHLSRILGQRLDDGNAIAPISKLRVGQVYAASIMYGYFLKRVDQRFQLEKSMKILPWGTKDQDASIEQSIPDESRPFVGKSHPEAEAPSRSSWC</sequence>
<comment type="caution">
    <text evidence="2">The sequence shown here is derived from an EMBL/GenBank/DDBJ whole genome shotgun (WGS) entry which is preliminary data.</text>
</comment>
<evidence type="ECO:0000256" key="1">
    <source>
        <dbReference type="SAM" id="MobiDB-lite"/>
    </source>
</evidence>
<name>A0AAX6F355_IRIPA</name>
<reference evidence="2" key="2">
    <citation type="submission" date="2023-04" db="EMBL/GenBank/DDBJ databases">
        <authorList>
            <person name="Bruccoleri R.E."/>
            <person name="Oakeley E.J."/>
            <person name="Faust A.-M."/>
            <person name="Dessus-Babus S."/>
            <person name="Altorfer M."/>
            <person name="Burckhardt D."/>
            <person name="Oertli M."/>
            <person name="Naumann U."/>
            <person name="Petersen F."/>
            <person name="Wong J."/>
        </authorList>
    </citation>
    <scope>NUCLEOTIDE SEQUENCE</scope>
    <source>
        <strain evidence="2">GSM-AAB239-AS_SAM_17_03QT</strain>
        <tissue evidence="2">Leaf</tissue>
    </source>
</reference>
<dbReference type="Proteomes" id="UP001140949">
    <property type="component" value="Unassembled WGS sequence"/>
</dbReference>
<dbReference type="EMBL" id="JANAVB010032478">
    <property type="protein sequence ID" value="KAJ6810405.1"/>
    <property type="molecule type" value="Genomic_DNA"/>
</dbReference>
<dbReference type="AlphaFoldDB" id="A0AAX6F355"/>
<proteinExistence type="predicted"/>
<reference evidence="2" key="1">
    <citation type="journal article" date="2023" name="GigaByte">
        <title>Genome assembly of the bearded iris, Iris pallida Lam.</title>
        <authorList>
            <person name="Bruccoleri R.E."/>
            <person name="Oakeley E.J."/>
            <person name="Faust A.M.E."/>
            <person name="Altorfer M."/>
            <person name="Dessus-Babus S."/>
            <person name="Burckhardt D."/>
            <person name="Oertli M."/>
            <person name="Naumann U."/>
            <person name="Petersen F."/>
            <person name="Wong J."/>
        </authorList>
    </citation>
    <scope>NUCLEOTIDE SEQUENCE</scope>
    <source>
        <strain evidence="2">GSM-AAB239-AS_SAM_17_03QT</strain>
    </source>
</reference>
<dbReference type="PANTHER" id="PTHR31808:SF4">
    <property type="entry name" value="LIGASE, PUTATIVE (DUF760)-RELATED"/>
    <property type="match status" value="1"/>
</dbReference>
<dbReference type="InterPro" id="IPR038925">
    <property type="entry name" value="At3g17800-like"/>
</dbReference>
<protein>
    <submittedName>
        <fullName evidence="2">UV-B-induced protein-like, chloroplastic</fullName>
    </submittedName>
</protein>
<accession>A0AAX6F355</accession>
<organism evidence="2 3">
    <name type="scientific">Iris pallida</name>
    <name type="common">Sweet iris</name>
    <dbReference type="NCBI Taxonomy" id="29817"/>
    <lineage>
        <taxon>Eukaryota</taxon>
        <taxon>Viridiplantae</taxon>
        <taxon>Streptophyta</taxon>
        <taxon>Embryophyta</taxon>
        <taxon>Tracheophyta</taxon>
        <taxon>Spermatophyta</taxon>
        <taxon>Magnoliopsida</taxon>
        <taxon>Liliopsida</taxon>
        <taxon>Asparagales</taxon>
        <taxon>Iridaceae</taxon>
        <taxon>Iridoideae</taxon>
        <taxon>Irideae</taxon>
        <taxon>Iris</taxon>
    </lineage>
</organism>
<dbReference type="InterPro" id="IPR008479">
    <property type="entry name" value="DUF760"/>
</dbReference>
<feature type="region of interest" description="Disordered" evidence="1">
    <location>
        <begin position="111"/>
        <end position="145"/>
    </location>
</feature>
<dbReference type="PANTHER" id="PTHR31808">
    <property type="entry name" value="EXPRESSED PROTEIN"/>
    <property type="match status" value="1"/>
</dbReference>
<dbReference type="Pfam" id="PF05542">
    <property type="entry name" value="DUF760"/>
    <property type="match status" value="1"/>
</dbReference>